<feature type="transmembrane region" description="Helical" evidence="2">
    <location>
        <begin position="250"/>
        <end position="271"/>
    </location>
</feature>
<feature type="transmembrane region" description="Helical" evidence="2">
    <location>
        <begin position="117"/>
        <end position="135"/>
    </location>
</feature>
<reference evidence="3" key="1">
    <citation type="journal article" date="2021" name="PeerJ">
        <title>Extensive microbial diversity within the chicken gut microbiome revealed by metagenomics and culture.</title>
        <authorList>
            <person name="Gilroy R."/>
            <person name="Ravi A."/>
            <person name="Getino M."/>
            <person name="Pursley I."/>
            <person name="Horton D.L."/>
            <person name="Alikhan N.F."/>
            <person name="Baker D."/>
            <person name="Gharbi K."/>
            <person name="Hall N."/>
            <person name="Watson M."/>
            <person name="Adriaenssens E.M."/>
            <person name="Foster-Nyarko E."/>
            <person name="Jarju S."/>
            <person name="Secka A."/>
            <person name="Antonio M."/>
            <person name="Oren A."/>
            <person name="Chaudhuri R.R."/>
            <person name="La Ragione R."/>
            <person name="Hildebrand F."/>
            <person name="Pallen M.J."/>
        </authorList>
    </citation>
    <scope>NUCLEOTIDE SEQUENCE</scope>
    <source>
        <strain evidence="3">CHK192-19661</strain>
    </source>
</reference>
<sequence length="296" mass="32100">MGYLFIAIAALSVGGQFSLSKLFKRVVPSSGYSDLFFNFGTGILSVCLFAAVCLGDVGFSPFSFSLAAGVALCTLIYMLCNLRAVMCGKLAVFTMFLMLGGMVLPTLYGFIFLHEAFSWFKIAGIVLLLFAMVLSTREKSDVKNSRLFYVLCFIAFVCNGFVSVFSKMHQISENALDTYQFSFWQSVVTAAFSGVLLSGCFLCARRREGLPAVVRQAVGAKSLSLIFVITLIMRAGSVFLLLAAKTVPASVLYPIMTGLSIVITSVCGRVFFKEKISVINAISLGINIVAIVLMIF</sequence>
<comment type="caution">
    <text evidence="3">The sequence shown here is derived from an EMBL/GenBank/DDBJ whole genome shotgun (WGS) entry which is preliminary data.</text>
</comment>
<feature type="transmembrane region" description="Helical" evidence="2">
    <location>
        <begin position="278"/>
        <end position="295"/>
    </location>
</feature>
<dbReference type="Gene3D" id="1.10.3730.20">
    <property type="match status" value="1"/>
</dbReference>
<dbReference type="EMBL" id="DXCF01000028">
    <property type="protein sequence ID" value="HIZ09883.1"/>
    <property type="molecule type" value="Genomic_DNA"/>
</dbReference>
<evidence type="ECO:0000313" key="4">
    <source>
        <dbReference type="Proteomes" id="UP000824025"/>
    </source>
</evidence>
<evidence type="ECO:0000313" key="3">
    <source>
        <dbReference type="EMBL" id="HIZ09883.1"/>
    </source>
</evidence>
<dbReference type="AlphaFoldDB" id="A0A9D2IIS5"/>
<dbReference type="InterPro" id="IPR037185">
    <property type="entry name" value="EmrE-like"/>
</dbReference>
<keyword evidence="2" id="KW-0472">Membrane</keyword>
<organism evidence="3 4">
    <name type="scientific">Candidatus Borkfalkia avicola</name>
    <dbReference type="NCBI Taxonomy" id="2838503"/>
    <lineage>
        <taxon>Bacteria</taxon>
        <taxon>Bacillati</taxon>
        <taxon>Bacillota</taxon>
        <taxon>Clostridia</taxon>
        <taxon>Christensenellales</taxon>
        <taxon>Christensenellaceae</taxon>
        <taxon>Candidatus Borkfalkia</taxon>
    </lineage>
</organism>
<proteinExistence type="inferred from homology"/>
<dbReference type="SUPFAM" id="SSF103481">
    <property type="entry name" value="Multidrug resistance efflux transporter EmrE"/>
    <property type="match status" value="2"/>
</dbReference>
<dbReference type="GO" id="GO:0005886">
    <property type="term" value="C:plasma membrane"/>
    <property type="evidence" value="ECO:0007669"/>
    <property type="project" value="UniProtKB-SubCell"/>
</dbReference>
<evidence type="ECO:0000256" key="2">
    <source>
        <dbReference type="SAM" id="Phobius"/>
    </source>
</evidence>
<dbReference type="InterPro" id="IPR045324">
    <property type="entry name" value="Small_multidrug_res"/>
</dbReference>
<feature type="transmembrane region" description="Helical" evidence="2">
    <location>
        <begin position="6"/>
        <end position="23"/>
    </location>
</feature>
<keyword evidence="2" id="KW-1133">Transmembrane helix</keyword>
<accession>A0A9D2IIS5</accession>
<gene>
    <name evidence="3" type="ORF">H9726_05285</name>
</gene>
<dbReference type="GO" id="GO:0022857">
    <property type="term" value="F:transmembrane transporter activity"/>
    <property type="evidence" value="ECO:0007669"/>
    <property type="project" value="InterPro"/>
</dbReference>
<comment type="subcellular location">
    <subcellularLocation>
        <location evidence="1">Cell membrane</location>
        <topology evidence="1">Multi-pass membrane protein</topology>
    </subcellularLocation>
</comment>
<reference evidence="3" key="2">
    <citation type="submission" date="2021-04" db="EMBL/GenBank/DDBJ databases">
        <authorList>
            <person name="Gilroy R."/>
        </authorList>
    </citation>
    <scope>NUCLEOTIDE SEQUENCE</scope>
    <source>
        <strain evidence="3">CHK192-19661</strain>
    </source>
</reference>
<feature type="transmembrane region" description="Helical" evidence="2">
    <location>
        <begin position="225"/>
        <end position="244"/>
    </location>
</feature>
<feature type="transmembrane region" description="Helical" evidence="2">
    <location>
        <begin position="90"/>
        <end position="111"/>
    </location>
</feature>
<dbReference type="Pfam" id="PF00893">
    <property type="entry name" value="Multi_Drug_Res"/>
    <property type="match status" value="1"/>
</dbReference>
<comment type="similarity">
    <text evidence="1">Belongs to the drug/metabolite transporter (DMT) superfamily. Small multidrug resistance (SMR) (TC 2.A.7.1) family.</text>
</comment>
<dbReference type="Proteomes" id="UP000824025">
    <property type="component" value="Unassembled WGS sequence"/>
</dbReference>
<name>A0A9D2IIS5_9FIRM</name>
<feature type="transmembrane region" description="Helical" evidence="2">
    <location>
        <begin position="186"/>
        <end position="204"/>
    </location>
</feature>
<feature type="transmembrane region" description="Helical" evidence="2">
    <location>
        <begin position="147"/>
        <end position="166"/>
    </location>
</feature>
<evidence type="ECO:0000256" key="1">
    <source>
        <dbReference type="RuleBase" id="RU003942"/>
    </source>
</evidence>
<feature type="transmembrane region" description="Helical" evidence="2">
    <location>
        <begin position="35"/>
        <end position="52"/>
    </location>
</feature>
<protein>
    <submittedName>
        <fullName evidence="3">EamA family transporter</fullName>
    </submittedName>
</protein>
<feature type="transmembrane region" description="Helical" evidence="2">
    <location>
        <begin position="58"/>
        <end position="78"/>
    </location>
</feature>
<keyword evidence="1 2" id="KW-0812">Transmembrane</keyword>